<sequence>MDRLDESTATAIASFLEDERDVASLACANTFWRNVLAPGNDPLWSAVLARRFGDSRKADDCAAHFRQLATLTKPAARLDTIIWLDGHHLRVLEEPGGPLLRLEAVCWLEIGGVLSTGVVPGRYRVAWRLHLEDTSYLDRANLIVQQLAPSGGCQQDDSAVQHEASTLVVWDTLHALSEQSEDGWFWVHSAPFDVAQLCTVRVWLKEIRSGAWKQRVTFDSVRLIRDPPPQHAPVQQPQQPQQVGAGLLAAVRAASSRLVQSVASLLQR</sequence>
<evidence type="ECO:0008006" key="3">
    <source>
        <dbReference type="Google" id="ProtNLM"/>
    </source>
</evidence>
<dbReference type="InterPro" id="IPR025886">
    <property type="entry name" value="PP2-like"/>
</dbReference>
<keyword evidence="2" id="KW-1185">Reference proteome</keyword>
<dbReference type="EMBL" id="SIDB01000006">
    <property type="protein sequence ID" value="KAI3431417.1"/>
    <property type="molecule type" value="Genomic_DNA"/>
</dbReference>
<reference evidence="1" key="2">
    <citation type="submission" date="2020-11" db="EMBL/GenBank/DDBJ databases">
        <authorList>
            <person name="Cecchin M."/>
            <person name="Marcolungo L."/>
            <person name="Rossato M."/>
            <person name="Girolomoni L."/>
            <person name="Cosentino E."/>
            <person name="Cuine S."/>
            <person name="Li-Beisson Y."/>
            <person name="Delledonne M."/>
            <person name="Ballottari M."/>
        </authorList>
    </citation>
    <scope>NUCLEOTIDE SEQUENCE</scope>
    <source>
        <strain evidence="1">211/11P</strain>
        <tissue evidence="1">Whole cell</tissue>
    </source>
</reference>
<dbReference type="SUPFAM" id="SSF81383">
    <property type="entry name" value="F-box domain"/>
    <property type="match status" value="1"/>
</dbReference>
<dbReference type="Pfam" id="PF14299">
    <property type="entry name" value="PP2"/>
    <property type="match status" value="1"/>
</dbReference>
<comment type="caution">
    <text evidence="1">The sequence shown here is derived from an EMBL/GenBank/DDBJ whole genome shotgun (WGS) entry which is preliminary data.</text>
</comment>
<organism evidence="1 2">
    <name type="scientific">Chlorella vulgaris</name>
    <name type="common">Green alga</name>
    <dbReference type="NCBI Taxonomy" id="3077"/>
    <lineage>
        <taxon>Eukaryota</taxon>
        <taxon>Viridiplantae</taxon>
        <taxon>Chlorophyta</taxon>
        <taxon>core chlorophytes</taxon>
        <taxon>Trebouxiophyceae</taxon>
        <taxon>Chlorellales</taxon>
        <taxon>Chlorellaceae</taxon>
        <taxon>Chlorella clade</taxon>
        <taxon>Chlorella</taxon>
    </lineage>
</organism>
<dbReference type="Proteomes" id="UP001055712">
    <property type="component" value="Unassembled WGS sequence"/>
</dbReference>
<evidence type="ECO:0000313" key="2">
    <source>
        <dbReference type="Proteomes" id="UP001055712"/>
    </source>
</evidence>
<gene>
    <name evidence="1" type="ORF">D9Q98_004470</name>
</gene>
<dbReference type="PANTHER" id="PTHR31960:SF2">
    <property type="entry name" value="F-BOX PROTEIN PP2-A15"/>
    <property type="match status" value="1"/>
</dbReference>
<reference evidence="1" key="1">
    <citation type="journal article" date="2019" name="Plant J.">
        <title>Chlorella vulgaris genome assembly and annotation reveals the molecular basis for metabolic acclimation to high light conditions.</title>
        <authorList>
            <person name="Cecchin M."/>
            <person name="Marcolungo L."/>
            <person name="Rossato M."/>
            <person name="Girolomoni L."/>
            <person name="Cosentino E."/>
            <person name="Cuine S."/>
            <person name="Li-Beisson Y."/>
            <person name="Delledonne M."/>
            <person name="Ballottari M."/>
        </authorList>
    </citation>
    <scope>NUCLEOTIDE SEQUENCE</scope>
    <source>
        <strain evidence="1">211/11P</strain>
    </source>
</reference>
<name>A0A9D4YXB3_CHLVU</name>
<dbReference type="InterPro" id="IPR036047">
    <property type="entry name" value="F-box-like_dom_sf"/>
</dbReference>
<dbReference type="PANTHER" id="PTHR31960">
    <property type="entry name" value="F-BOX PROTEIN PP2-A15"/>
    <property type="match status" value="1"/>
</dbReference>
<accession>A0A9D4YXB3</accession>
<proteinExistence type="predicted"/>
<dbReference type="AlphaFoldDB" id="A0A9D4YXB3"/>
<dbReference type="OrthoDB" id="722566at2759"/>
<evidence type="ECO:0000313" key="1">
    <source>
        <dbReference type="EMBL" id="KAI3431417.1"/>
    </source>
</evidence>
<protein>
    <recommendedName>
        <fullName evidence="3">F-box domain-containing protein</fullName>
    </recommendedName>
</protein>